<evidence type="ECO:0000256" key="1">
    <source>
        <dbReference type="ARBA" id="ARBA00004389"/>
    </source>
</evidence>
<comment type="pathway">
    <text evidence="2">Protein modification; protein glycosylation.</text>
</comment>
<dbReference type="PANTHER" id="PTHR13036">
    <property type="entry name" value="BETA1,4 MANNOSYLTRANSFERASE"/>
    <property type="match status" value="1"/>
</dbReference>
<dbReference type="Gene3D" id="3.40.50.2000">
    <property type="entry name" value="Glycogen Phosphorylase B"/>
    <property type="match status" value="2"/>
</dbReference>
<evidence type="ECO:0000256" key="8">
    <source>
        <dbReference type="ARBA" id="ARBA00023136"/>
    </source>
</evidence>
<dbReference type="OrthoDB" id="614844at2759"/>
<evidence type="ECO:0000256" key="3">
    <source>
        <dbReference type="ARBA" id="ARBA00022676"/>
    </source>
</evidence>
<evidence type="ECO:0000256" key="5">
    <source>
        <dbReference type="ARBA" id="ARBA00022692"/>
    </source>
</evidence>
<dbReference type="EMBL" id="OU893337">
    <property type="protein sequence ID" value="CAG9794102.1"/>
    <property type="molecule type" value="Genomic_DNA"/>
</dbReference>
<protein>
    <recommendedName>
        <fullName evidence="11">Chitobiosyldiphosphodolichol beta-mannosyltransferase</fullName>
    </recommendedName>
</protein>
<evidence type="ECO:0000256" key="2">
    <source>
        <dbReference type="ARBA" id="ARBA00004922"/>
    </source>
</evidence>
<dbReference type="CDD" id="cd03816">
    <property type="entry name" value="GT33_ALG1-like"/>
    <property type="match status" value="1"/>
</dbReference>
<proteinExistence type="predicted"/>
<evidence type="ECO:0000256" key="7">
    <source>
        <dbReference type="ARBA" id="ARBA00022989"/>
    </source>
</evidence>
<keyword evidence="5" id="KW-0812">Transmembrane</keyword>
<dbReference type="Proteomes" id="UP001153714">
    <property type="component" value="Chromosome 6"/>
</dbReference>
<dbReference type="PANTHER" id="PTHR13036:SF0">
    <property type="entry name" value="CHITOBIOSYLDIPHOSPHODOLICHOL BETA-MANNOSYLTRANSFERASE"/>
    <property type="match status" value="1"/>
</dbReference>
<evidence type="ECO:0008006" key="11">
    <source>
        <dbReference type="Google" id="ProtNLM"/>
    </source>
</evidence>
<keyword evidence="6" id="KW-0256">Endoplasmic reticulum</keyword>
<accession>A0A9N9RCT2</accession>
<evidence type="ECO:0000313" key="9">
    <source>
        <dbReference type="EMBL" id="CAG9794102.1"/>
    </source>
</evidence>
<comment type="subcellular location">
    <subcellularLocation>
        <location evidence="1">Endoplasmic reticulum membrane</location>
        <topology evidence="1">Single-pass membrane protein</topology>
    </subcellularLocation>
</comment>
<reference evidence="9" key="1">
    <citation type="submission" date="2021-12" db="EMBL/GenBank/DDBJ databases">
        <authorList>
            <person name="King R."/>
        </authorList>
    </citation>
    <scope>NUCLEOTIDE SEQUENCE</scope>
</reference>
<evidence type="ECO:0000256" key="6">
    <source>
        <dbReference type="ARBA" id="ARBA00022824"/>
    </source>
</evidence>
<dbReference type="GO" id="GO:0000030">
    <property type="term" value="F:mannosyltransferase activity"/>
    <property type="evidence" value="ECO:0007669"/>
    <property type="project" value="InterPro"/>
</dbReference>
<keyword evidence="3" id="KW-0328">Glycosyltransferase</keyword>
<dbReference type="GO" id="GO:0005789">
    <property type="term" value="C:endoplasmic reticulum membrane"/>
    <property type="evidence" value="ECO:0007669"/>
    <property type="project" value="UniProtKB-SubCell"/>
</dbReference>
<keyword evidence="4" id="KW-0808">Transferase</keyword>
<organism evidence="9 10">
    <name type="scientific">Diatraea saccharalis</name>
    <name type="common">sugarcane borer</name>
    <dbReference type="NCBI Taxonomy" id="40085"/>
    <lineage>
        <taxon>Eukaryota</taxon>
        <taxon>Metazoa</taxon>
        <taxon>Ecdysozoa</taxon>
        <taxon>Arthropoda</taxon>
        <taxon>Hexapoda</taxon>
        <taxon>Insecta</taxon>
        <taxon>Pterygota</taxon>
        <taxon>Neoptera</taxon>
        <taxon>Endopterygota</taxon>
        <taxon>Lepidoptera</taxon>
        <taxon>Glossata</taxon>
        <taxon>Ditrysia</taxon>
        <taxon>Pyraloidea</taxon>
        <taxon>Crambidae</taxon>
        <taxon>Crambinae</taxon>
        <taxon>Diatraea</taxon>
    </lineage>
</organism>
<keyword evidence="10" id="KW-1185">Reference proteome</keyword>
<keyword evidence="7" id="KW-1133">Transmembrane helix</keyword>
<keyword evidence="8" id="KW-0472">Membrane</keyword>
<evidence type="ECO:0000313" key="10">
    <source>
        <dbReference type="Proteomes" id="UP001153714"/>
    </source>
</evidence>
<gene>
    <name evidence="9" type="ORF">DIATSA_LOCUS11502</name>
</gene>
<sequence length="454" mass="52053">MKTSLVVNKKIFVRIMPDGLSKKIVKVVVLGDIGRSPRMQYHVLSLASSGHKVNVIGYCDTQPLAELSGNNDVVVTELKPVLFNKGPKILQYAVKAIWQALSLLITLFVTGKCDYLLCQNPPAIPTLPVCRFYCLVTRTRFIIDWHNYAYSIMALSMHPKHPLVKISMFIERFFGQSSDHNLCVTNAMKEDLLQQWNIVSKVLYDRPPKIFHPIAIEDKHMWFVKISQQYPEFRTVGLPPVEQTEVTATAFTQSIGNRVTLRKDRPGLLFSSTSWTPDEDFTVLMDALQVYETTYNLSKKLPKLLCVITGKGPLKEFYMQQLSRKQWQHVKVVTPWLEACDYPKMVASADLGVCLHTSSSGLDLPMKVVDMFGAGLPVCAFDFKCLHELVEDGVNGYTFSNSDELSKQIVRWFEDFPSNEKQNRICEEMKNELDKFQKSRWEDNWNLRAKEFFE</sequence>
<dbReference type="SUPFAM" id="SSF53756">
    <property type="entry name" value="UDP-Glycosyltransferase/glycogen phosphorylase"/>
    <property type="match status" value="1"/>
</dbReference>
<dbReference type="Pfam" id="PF13692">
    <property type="entry name" value="Glyco_trans_1_4"/>
    <property type="match status" value="1"/>
</dbReference>
<dbReference type="AlphaFoldDB" id="A0A9N9RCT2"/>
<dbReference type="InterPro" id="IPR026051">
    <property type="entry name" value="ALG1-like"/>
</dbReference>
<reference evidence="9" key="2">
    <citation type="submission" date="2022-10" db="EMBL/GenBank/DDBJ databases">
        <authorList>
            <consortium name="ENA_rothamsted_submissions"/>
            <consortium name="culmorum"/>
            <person name="King R."/>
        </authorList>
    </citation>
    <scope>NUCLEOTIDE SEQUENCE</scope>
</reference>
<evidence type="ECO:0000256" key="4">
    <source>
        <dbReference type="ARBA" id="ARBA00022679"/>
    </source>
</evidence>
<name>A0A9N9RCT2_9NEOP</name>